<dbReference type="OrthoDB" id="2573163at2759"/>
<gene>
    <name evidence="3" type="ORF">N7468_001622</name>
</gene>
<evidence type="ECO:0000256" key="1">
    <source>
        <dbReference type="RuleBase" id="RU363090"/>
    </source>
</evidence>
<sequence length="985" mass="108244">MSNPPPAPEDTLPSPLVTPAAPAQHDCSEDVAIARASPRHHLTRGRHQSQGAQEAFSPSRAESPNVHQWSRPAAPFAVKRSSTVPLDAPLHPDTFYSPQLSERDSLENDRLVNAIPTLNDVPGSPSPPSKVSPHHSYVDPSRMEVDVRRHYPLRSPLQYSSADVSPFSPLRSAVFTADQVKSQEGKPGIRLVPSVPTAEPGTKIDASQGSLAERSLLPSALENVSQASEALASSAPGQDWSLFGREPFSPFGDPSDSATVEQSVSRGRRGRVDNSIEANLANAEPASNVRSRKSSHYLGLFKENTATSPERKTWDDRTHPQKEGAEPPEPMMGSQLQRANPAMEGEGTLRKSVSLPVLGDAPSMEPQPSAQSPWQAEADDLHKRRPPALPRSLLEEIRNFHLTPGGRHGSSFSKSIPTQYSERGRDYFQQQPHVERFPEFSPSEEDTRRDLARIAEEECNEEQISSAVYFPHERVNEPGGLNVPGQLSDDPHAVQSIEISAPEPGHELMLVSQERHIPATEKELGRVDISIRSRSESKILHGDLSGLRSPTESGADSLGSIPEHHVDSTCESEASADESNQSVIEESSLTDDAGVTPTATPTQRSRLSLRRKTTGPLGAVELKPYRHQVGGHTTVFRFSRRAVCKQLNNRENEFYERIEKRHPEMLRFLPRYIGVLNVTFSKTSKRVNGNADDPASTRSSRTNGVSADGTQPTEAPEPQRIVSQSQVTGVTAKVVLENNRHIIPQDLFSRQRSRLMDDPAINRPHSADGRDSNSKSSTSRTPQTKKWGATTVNRKLKEQVLREVFSPPAIHHHRRHARGPMHLARATSDIQNPPSISDRHGSLPENGLSRSNPRSSAMSKRESLNPAAKDIISSSRDGLTLSSSASTALDENRNSLESPTHENDSNRTQSLNRGQAVRRRHSGGGLQRRISMDSKPGDLMFFDDEGYGGDKEDDIFSMESDAPVSSESTAVRPTVLSRIRENFDR</sequence>
<name>A0A9W9TYU0_9EURO</name>
<feature type="compositionally biased region" description="Polar residues" evidence="2">
    <location>
        <begin position="256"/>
        <end position="265"/>
    </location>
</feature>
<feature type="compositionally biased region" description="Polar residues" evidence="2">
    <location>
        <begin position="774"/>
        <end position="784"/>
    </location>
</feature>
<comment type="similarity">
    <text evidence="1">Belongs to the inositol phosphokinase (IPK) family.</text>
</comment>
<feature type="compositionally biased region" description="Low complexity" evidence="2">
    <location>
        <begin position="873"/>
        <end position="889"/>
    </location>
</feature>
<protein>
    <recommendedName>
        <fullName evidence="1">Kinase</fullName>
        <ecNumber evidence="1">2.7.-.-</ecNumber>
    </recommendedName>
</protein>
<dbReference type="GO" id="GO:0000824">
    <property type="term" value="F:inositol-1,4,5,6-tetrakisphosphate 3-kinase activity"/>
    <property type="evidence" value="ECO:0007669"/>
    <property type="project" value="TreeGrafter"/>
</dbReference>
<dbReference type="PANTHER" id="PTHR12400">
    <property type="entry name" value="INOSITOL POLYPHOSPHATE KINASE"/>
    <property type="match status" value="1"/>
</dbReference>
<dbReference type="InterPro" id="IPR005522">
    <property type="entry name" value="IPK"/>
</dbReference>
<feature type="compositionally biased region" description="Basic residues" evidence="2">
    <location>
        <begin position="37"/>
        <end position="47"/>
    </location>
</feature>
<feature type="compositionally biased region" description="Polar residues" evidence="2">
    <location>
        <begin position="696"/>
        <end position="713"/>
    </location>
</feature>
<feature type="compositionally biased region" description="Basic and acidic residues" evidence="2">
    <location>
        <begin position="309"/>
        <end position="325"/>
    </location>
</feature>
<dbReference type="GO" id="GO:0005634">
    <property type="term" value="C:nucleus"/>
    <property type="evidence" value="ECO:0007669"/>
    <property type="project" value="TreeGrafter"/>
</dbReference>
<organism evidence="3 4">
    <name type="scientific">Penicillium chermesinum</name>
    <dbReference type="NCBI Taxonomy" id="63820"/>
    <lineage>
        <taxon>Eukaryota</taxon>
        <taxon>Fungi</taxon>
        <taxon>Dikarya</taxon>
        <taxon>Ascomycota</taxon>
        <taxon>Pezizomycotina</taxon>
        <taxon>Eurotiomycetes</taxon>
        <taxon>Eurotiomycetidae</taxon>
        <taxon>Eurotiales</taxon>
        <taxon>Aspergillaceae</taxon>
        <taxon>Penicillium</taxon>
    </lineage>
</organism>
<feature type="compositionally biased region" description="Acidic residues" evidence="2">
    <location>
        <begin position="941"/>
        <end position="956"/>
    </location>
</feature>
<feature type="region of interest" description="Disordered" evidence="2">
    <location>
        <begin position="1"/>
        <end position="74"/>
    </location>
</feature>
<dbReference type="PANTHER" id="PTHR12400:SF21">
    <property type="entry name" value="KINASE"/>
    <property type="match status" value="1"/>
</dbReference>
<evidence type="ECO:0000313" key="3">
    <source>
        <dbReference type="EMBL" id="KAJ5246639.1"/>
    </source>
</evidence>
<feature type="region of interest" description="Disordered" evidence="2">
    <location>
        <begin position="116"/>
        <end position="143"/>
    </location>
</feature>
<dbReference type="GeneID" id="83198222"/>
<feature type="region of interest" description="Disordered" evidence="2">
    <location>
        <begin position="747"/>
        <end position="790"/>
    </location>
</feature>
<feature type="region of interest" description="Disordered" evidence="2">
    <location>
        <begin position="827"/>
        <end position="971"/>
    </location>
</feature>
<dbReference type="EMBL" id="JAPQKS010000002">
    <property type="protein sequence ID" value="KAJ5246639.1"/>
    <property type="molecule type" value="Genomic_DNA"/>
</dbReference>
<accession>A0A9W9TYU0</accession>
<keyword evidence="1" id="KW-0808">Transferase</keyword>
<feature type="compositionally biased region" description="Polar residues" evidence="2">
    <location>
        <begin position="848"/>
        <end position="858"/>
    </location>
</feature>
<keyword evidence="4" id="KW-1185">Reference proteome</keyword>
<feature type="compositionally biased region" description="Polar residues" evidence="2">
    <location>
        <begin position="569"/>
        <end position="587"/>
    </location>
</feature>
<dbReference type="RefSeq" id="XP_058334060.1">
    <property type="nucleotide sequence ID" value="XM_058470919.1"/>
</dbReference>
<dbReference type="GO" id="GO:0008440">
    <property type="term" value="F:inositol-1,4,5-trisphosphate 3-kinase activity"/>
    <property type="evidence" value="ECO:0007669"/>
    <property type="project" value="TreeGrafter"/>
</dbReference>
<feature type="region of interest" description="Disordered" evidence="2">
    <location>
        <begin position="178"/>
        <end position="380"/>
    </location>
</feature>
<keyword evidence="1 3" id="KW-0418">Kinase</keyword>
<reference evidence="3" key="1">
    <citation type="submission" date="2022-11" db="EMBL/GenBank/DDBJ databases">
        <authorList>
            <person name="Petersen C."/>
        </authorList>
    </citation>
    <scope>NUCLEOTIDE SEQUENCE</scope>
    <source>
        <strain evidence="3">IBT 19713</strain>
    </source>
</reference>
<proteinExistence type="inferred from homology"/>
<dbReference type="AlphaFoldDB" id="A0A9W9TYU0"/>
<feature type="compositionally biased region" description="Basic and acidic residues" evidence="2">
    <location>
        <begin position="890"/>
        <end position="905"/>
    </location>
</feature>
<dbReference type="GO" id="GO:0005737">
    <property type="term" value="C:cytoplasm"/>
    <property type="evidence" value="ECO:0007669"/>
    <property type="project" value="TreeGrafter"/>
</dbReference>
<comment type="caution">
    <text evidence="3">The sequence shown here is derived from an EMBL/GenBank/DDBJ whole genome shotgun (WGS) entry which is preliminary data.</text>
</comment>
<feature type="region of interest" description="Disordered" evidence="2">
    <location>
        <begin position="542"/>
        <end position="615"/>
    </location>
</feature>
<dbReference type="Proteomes" id="UP001150941">
    <property type="component" value="Unassembled WGS sequence"/>
</dbReference>
<dbReference type="GO" id="GO:0032958">
    <property type="term" value="P:inositol phosphate biosynthetic process"/>
    <property type="evidence" value="ECO:0007669"/>
    <property type="project" value="InterPro"/>
</dbReference>
<dbReference type="GO" id="GO:0046854">
    <property type="term" value="P:phosphatidylinositol phosphate biosynthetic process"/>
    <property type="evidence" value="ECO:0007669"/>
    <property type="project" value="TreeGrafter"/>
</dbReference>
<feature type="compositionally biased region" description="Polar residues" evidence="2">
    <location>
        <begin position="597"/>
        <end position="606"/>
    </location>
</feature>
<evidence type="ECO:0000256" key="2">
    <source>
        <dbReference type="SAM" id="MobiDB-lite"/>
    </source>
</evidence>
<evidence type="ECO:0000313" key="4">
    <source>
        <dbReference type="Proteomes" id="UP001150941"/>
    </source>
</evidence>
<feature type="region of interest" description="Disordered" evidence="2">
    <location>
        <begin position="685"/>
        <end position="725"/>
    </location>
</feature>
<dbReference type="EC" id="2.7.-.-" evidence="1"/>
<reference evidence="3" key="2">
    <citation type="journal article" date="2023" name="IMA Fungus">
        <title>Comparative genomic study of the Penicillium genus elucidates a diverse pangenome and 15 lateral gene transfer events.</title>
        <authorList>
            <person name="Petersen C."/>
            <person name="Sorensen T."/>
            <person name="Nielsen M.R."/>
            <person name="Sondergaard T.E."/>
            <person name="Sorensen J.L."/>
            <person name="Fitzpatrick D.A."/>
            <person name="Frisvad J.C."/>
            <person name="Nielsen K.L."/>
        </authorList>
    </citation>
    <scope>NUCLEOTIDE SEQUENCE</scope>
    <source>
        <strain evidence="3">IBT 19713</strain>
    </source>
</reference>
<dbReference type="SUPFAM" id="SSF56104">
    <property type="entry name" value="SAICAR synthase-like"/>
    <property type="match status" value="1"/>
</dbReference>